<feature type="region of interest" description="Disordered" evidence="16">
    <location>
        <begin position="1"/>
        <end position="22"/>
    </location>
</feature>
<dbReference type="InterPro" id="IPR045357">
    <property type="entry name" value="Aminopeptidase_N-like_N"/>
</dbReference>
<evidence type="ECO:0000256" key="9">
    <source>
        <dbReference type="ARBA" id="ARBA00022801"/>
    </source>
</evidence>
<dbReference type="Pfam" id="PF17900">
    <property type="entry name" value="Peptidase_M1_N"/>
    <property type="match status" value="1"/>
</dbReference>
<keyword evidence="9" id="KW-0378">Hydrolase</keyword>
<feature type="domain" description="Aminopeptidase N-like N-terminal" evidence="18">
    <location>
        <begin position="27"/>
        <end position="198"/>
    </location>
</feature>
<evidence type="ECO:0000259" key="17">
    <source>
        <dbReference type="Pfam" id="PF01433"/>
    </source>
</evidence>
<keyword evidence="6" id="KW-0963">Cytoplasm</keyword>
<comment type="catalytic activity">
    <reaction evidence="1">
        <text>Release of an N-terminal amino acid, Xaa-|-Yaa- from a peptide, amide or arylamide. Xaa is preferably Ala, but may be most amino acids including Pro (slow action). When a terminal hydrophobic residue is followed by a prolyl residue, the two may be released as an intact Xaa-Pro dipeptide.</text>
        <dbReference type="EC" id="3.4.11.2"/>
    </reaction>
</comment>
<comment type="similarity">
    <text evidence="3">Belongs to the peptidase M1 family.</text>
</comment>
<dbReference type="EC" id="3.4.11.2" evidence="4"/>
<proteinExistence type="inferred from homology"/>
<evidence type="ECO:0000259" key="18">
    <source>
        <dbReference type="Pfam" id="PF17900"/>
    </source>
</evidence>
<dbReference type="KEGG" id="pfla:Pflav_042510"/>
<protein>
    <recommendedName>
        <fullName evidence="5">Aminopeptidase N</fullName>
        <ecNumber evidence="4">3.4.11.2</ecNumber>
    </recommendedName>
    <alternativeName>
        <fullName evidence="12">Alanine aminopeptidase</fullName>
    </alternativeName>
    <alternativeName>
        <fullName evidence="13">Lysyl aminopeptidase</fullName>
    </alternativeName>
</protein>
<evidence type="ECO:0000313" key="19">
    <source>
        <dbReference type="EMBL" id="BCB77841.1"/>
    </source>
</evidence>
<evidence type="ECO:0000256" key="16">
    <source>
        <dbReference type="SAM" id="MobiDB-lite"/>
    </source>
</evidence>
<dbReference type="InterPro" id="IPR042097">
    <property type="entry name" value="Aminopeptidase_N-like_N_sf"/>
</dbReference>
<dbReference type="Gene3D" id="1.10.390.10">
    <property type="entry name" value="Neutral Protease Domain 2"/>
    <property type="match status" value="1"/>
</dbReference>
<reference evidence="19 20" key="1">
    <citation type="submission" date="2020-03" db="EMBL/GenBank/DDBJ databases">
        <title>Whole genome shotgun sequence of Phytohabitans flavus NBRC 107702.</title>
        <authorList>
            <person name="Komaki H."/>
            <person name="Tamura T."/>
        </authorList>
    </citation>
    <scope>NUCLEOTIDE SEQUENCE [LARGE SCALE GENOMIC DNA]</scope>
    <source>
        <strain evidence="19 20">NBRC 107702</strain>
    </source>
</reference>
<dbReference type="GO" id="GO:0008237">
    <property type="term" value="F:metallopeptidase activity"/>
    <property type="evidence" value="ECO:0007669"/>
    <property type="project" value="UniProtKB-KW"/>
</dbReference>
<evidence type="ECO:0000256" key="12">
    <source>
        <dbReference type="ARBA" id="ARBA00029811"/>
    </source>
</evidence>
<comment type="cofactor">
    <cofactor evidence="15">
        <name>Zn(2+)</name>
        <dbReference type="ChEBI" id="CHEBI:29105"/>
    </cofactor>
    <text evidence="15">Binds 1 zinc ion per subunit.</text>
</comment>
<dbReference type="Pfam" id="PF01433">
    <property type="entry name" value="Peptidase_M1"/>
    <property type="match status" value="1"/>
</dbReference>
<dbReference type="GO" id="GO:0008270">
    <property type="term" value="F:zinc ion binding"/>
    <property type="evidence" value="ECO:0007669"/>
    <property type="project" value="InterPro"/>
</dbReference>
<feature type="binding site" evidence="15">
    <location>
        <position position="294"/>
    </location>
    <ligand>
        <name>Zn(2+)</name>
        <dbReference type="ChEBI" id="CHEBI:29105"/>
        <note>catalytic</note>
    </ligand>
</feature>
<evidence type="ECO:0000313" key="20">
    <source>
        <dbReference type="Proteomes" id="UP000502508"/>
    </source>
</evidence>
<evidence type="ECO:0000256" key="2">
    <source>
        <dbReference type="ARBA" id="ARBA00004496"/>
    </source>
</evidence>
<evidence type="ECO:0000256" key="5">
    <source>
        <dbReference type="ARBA" id="ARBA00015611"/>
    </source>
</evidence>
<name>A0A6F8XVS9_9ACTN</name>
<evidence type="ECO:0000256" key="7">
    <source>
        <dbReference type="ARBA" id="ARBA00022670"/>
    </source>
</evidence>
<evidence type="ECO:0000256" key="13">
    <source>
        <dbReference type="ARBA" id="ARBA00031533"/>
    </source>
</evidence>
<keyword evidence="20" id="KW-1185">Reference proteome</keyword>
<feature type="binding site" evidence="15">
    <location>
        <position position="298"/>
    </location>
    <ligand>
        <name>Zn(2+)</name>
        <dbReference type="ChEBI" id="CHEBI:29105"/>
        <note>catalytic</note>
    </ligand>
</feature>
<keyword evidence="10 15" id="KW-0862">Zinc</keyword>
<keyword evidence="19" id="KW-0031">Aminopeptidase</keyword>
<evidence type="ECO:0000256" key="15">
    <source>
        <dbReference type="PIRSR" id="PIRSR634015-3"/>
    </source>
</evidence>
<dbReference type="InterPro" id="IPR001930">
    <property type="entry name" value="Peptidase_M1"/>
</dbReference>
<evidence type="ECO:0000256" key="11">
    <source>
        <dbReference type="ARBA" id="ARBA00023049"/>
    </source>
</evidence>
<evidence type="ECO:0000256" key="6">
    <source>
        <dbReference type="ARBA" id="ARBA00022490"/>
    </source>
</evidence>
<dbReference type="PRINTS" id="PR00756">
    <property type="entry name" value="ALADIPTASE"/>
</dbReference>
<comment type="subcellular location">
    <subcellularLocation>
        <location evidence="2">Cytoplasm</location>
    </subcellularLocation>
</comment>
<dbReference type="EMBL" id="AP022870">
    <property type="protein sequence ID" value="BCB77841.1"/>
    <property type="molecule type" value="Genomic_DNA"/>
</dbReference>
<evidence type="ECO:0000256" key="4">
    <source>
        <dbReference type="ARBA" id="ARBA00012564"/>
    </source>
</evidence>
<reference evidence="19 20" key="2">
    <citation type="submission" date="2020-03" db="EMBL/GenBank/DDBJ databases">
        <authorList>
            <person name="Ichikawa N."/>
            <person name="Kimura A."/>
            <person name="Kitahashi Y."/>
            <person name="Uohara A."/>
        </authorList>
    </citation>
    <scope>NUCLEOTIDE SEQUENCE [LARGE SCALE GENOMIC DNA]</scope>
    <source>
        <strain evidence="19 20">NBRC 107702</strain>
    </source>
</reference>
<feature type="active site" description="Proton donor" evidence="14">
    <location>
        <position position="370"/>
    </location>
</feature>
<dbReference type="InterPro" id="IPR034015">
    <property type="entry name" value="M1_LTA4H"/>
</dbReference>
<dbReference type="GO" id="GO:0006508">
    <property type="term" value="P:proteolysis"/>
    <property type="evidence" value="ECO:0007669"/>
    <property type="project" value="UniProtKB-KW"/>
</dbReference>
<dbReference type="GO" id="GO:0005737">
    <property type="term" value="C:cytoplasm"/>
    <property type="evidence" value="ECO:0007669"/>
    <property type="project" value="UniProtKB-SubCell"/>
</dbReference>
<dbReference type="PANTHER" id="PTHR45726">
    <property type="entry name" value="LEUKOTRIENE A-4 HYDROLASE"/>
    <property type="match status" value="1"/>
</dbReference>
<evidence type="ECO:0000256" key="1">
    <source>
        <dbReference type="ARBA" id="ARBA00000098"/>
    </source>
</evidence>
<keyword evidence="8 15" id="KW-0479">Metal-binding</keyword>
<evidence type="ECO:0000256" key="10">
    <source>
        <dbReference type="ARBA" id="ARBA00022833"/>
    </source>
</evidence>
<dbReference type="CDD" id="cd09603">
    <property type="entry name" value="M1_APN_like"/>
    <property type="match status" value="1"/>
</dbReference>
<dbReference type="Gene3D" id="2.60.40.1730">
    <property type="entry name" value="tricorn interacting facor f3 domain"/>
    <property type="match status" value="1"/>
</dbReference>
<gene>
    <name evidence="19" type="ORF">Pflav_042510</name>
</gene>
<keyword evidence="11" id="KW-0482">Metalloprotease</keyword>
<feature type="binding site" evidence="15">
    <location>
        <position position="317"/>
    </location>
    <ligand>
        <name>Zn(2+)</name>
        <dbReference type="ChEBI" id="CHEBI:29105"/>
        <note>catalytic</note>
    </ligand>
</feature>
<dbReference type="InterPro" id="IPR027268">
    <property type="entry name" value="Peptidase_M4/M1_CTD_sf"/>
</dbReference>
<evidence type="ECO:0000256" key="8">
    <source>
        <dbReference type="ARBA" id="ARBA00022723"/>
    </source>
</evidence>
<evidence type="ECO:0000256" key="3">
    <source>
        <dbReference type="ARBA" id="ARBA00010136"/>
    </source>
</evidence>
<dbReference type="PANTHER" id="PTHR45726:SF3">
    <property type="entry name" value="LEUKOTRIENE A-4 HYDROLASE"/>
    <property type="match status" value="1"/>
</dbReference>
<accession>A0A6F8XVS9</accession>
<evidence type="ECO:0000256" key="14">
    <source>
        <dbReference type="PIRSR" id="PIRSR634015-1"/>
    </source>
</evidence>
<organism evidence="19 20">
    <name type="scientific">Phytohabitans flavus</name>
    <dbReference type="NCBI Taxonomy" id="1076124"/>
    <lineage>
        <taxon>Bacteria</taxon>
        <taxon>Bacillati</taxon>
        <taxon>Actinomycetota</taxon>
        <taxon>Actinomycetes</taxon>
        <taxon>Micromonosporales</taxon>
        <taxon>Micromonosporaceae</taxon>
    </lineage>
</organism>
<dbReference type="Proteomes" id="UP000502508">
    <property type="component" value="Chromosome"/>
</dbReference>
<sequence length="441" mass="49231">MSDTVRPGADRSGDPYLPEHGNGGYRTRHYDLDLDYRIATNRLTGHATIIAVATHGLSRLSLDLAGLRVAQVLVDGAPAKFAHVRHKLHVRPARAVPAGAEFRVEVRYSGRPSPVTGRWGDIGWDELTDGVLVASQPVGAPSWFPCDDHPADKASYRIAVTAATPYTVVATGRLSDRKRSASTTTWVYELPEPTPSYLVSVQIGRYDRVNLYSGQPPQRAAVPTRLRQRFAHDFGRQSEMMQALQRFFGPYPFAEYAVVVTDDDLDDPIEAQAMSIFGANHVDGRRTHERLVAHELAHQWFGNSLTVADWRHIWLNEGFATYAEWLWSGVSGGPPVEALARMWYARLKTRPADLRIADPGVDRMFDERLYKRGGLTLHALRREVGDEVFFRLMRGWVAEHRHGSVTTPDFTALAERHAGRPLTDLFGAWLYAAPLPPLPSA</sequence>
<keyword evidence="7" id="KW-0645">Protease</keyword>
<dbReference type="RefSeq" id="WP_173037522.1">
    <property type="nucleotide sequence ID" value="NZ_AP022870.1"/>
</dbReference>
<dbReference type="SUPFAM" id="SSF55486">
    <property type="entry name" value="Metalloproteases ('zincins'), catalytic domain"/>
    <property type="match status" value="1"/>
</dbReference>
<dbReference type="InterPro" id="IPR014782">
    <property type="entry name" value="Peptidase_M1_dom"/>
</dbReference>
<dbReference type="AlphaFoldDB" id="A0A6F8XVS9"/>
<feature type="active site" description="Proton acceptor" evidence="14">
    <location>
        <position position="295"/>
    </location>
</feature>
<feature type="domain" description="Peptidase M1 membrane alanine aminopeptidase" evidence="17">
    <location>
        <begin position="240"/>
        <end position="429"/>
    </location>
</feature>
<dbReference type="GO" id="GO:0016285">
    <property type="term" value="F:alanyl aminopeptidase activity"/>
    <property type="evidence" value="ECO:0007669"/>
    <property type="project" value="UniProtKB-EC"/>
</dbReference>
<dbReference type="SUPFAM" id="SSF63737">
    <property type="entry name" value="Leukotriene A4 hydrolase N-terminal domain"/>
    <property type="match status" value="1"/>
</dbReference>